<keyword evidence="1" id="KW-0812">Transmembrane</keyword>
<organism evidence="2 3">
    <name type="scientific">Patagioenas fasciata monilis</name>
    <dbReference type="NCBI Taxonomy" id="372326"/>
    <lineage>
        <taxon>Eukaryota</taxon>
        <taxon>Metazoa</taxon>
        <taxon>Chordata</taxon>
        <taxon>Craniata</taxon>
        <taxon>Vertebrata</taxon>
        <taxon>Euteleostomi</taxon>
        <taxon>Archelosauria</taxon>
        <taxon>Archosauria</taxon>
        <taxon>Dinosauria</taxon>
        <taxon>Saurischia</taxon>
        <taxon>Theropoda</taxon>
        <taxon>Coelurosauria</taxon>
        <taxon>Aves</taxon>
        <taxon>Neognathae</taxon>
        <taxon>Neoaves</taxon>
        <taxon>Columbimorphae</taxon>
        <taxon>Columbiformes</taxon>
        <taxon>Columbidae</taxon>
        <taxon>Patagioenas</taxon>
    </lineage>
</organism>
<accession>A0A1V4KRP9</accession>
<keyword evidence="1" id="KW-0472">Membrane</keyword>
<gene>
    <name evidence="2" type="ORF">AV530_015456</name>
</gene>
<name>A0A1V4KRP9_PATFA</name>
<evidence type="ECO:0000313" key="3">
    <source>
        <dbReference type="Proteomes" id="UP000190648"/>
    </source>
</evidence>
<evidence type="ECO:0000256" key="1">
    <source>
        <dbReference type="SAM" id="Phobius"/>
    </source>
</evidence>
<feature type="transmembrane region" description="Helical" evidence="1">
    <location>
        <begin position="26"/>
        <end position="46"/>
    </location>
</feature>
<proteinExistence type="predicted"/>
<keyword evidence="3" id="KW-1185">Reference proteome</keyword>
<keyword evidence="1" id="KW-1133">Transmembrane helix</keyword>
<dbReference type="EMBL" id="LSYS01001765">
    <property type="protein sequence ID" value="OPJ87091.1"/>
    <property type="molecule type" value="Genomic_DNA"/>
</dbReference>
<evidence type="ECO:0000313" key="2">
    <source>
        <dbReference type="EMBL" id="OPJ87091.1"/>
    </source>
</evidence>
<protein>
    <submittedName>
        <fullName evidence="2">Uncharacterized protein</fullName>
    </submittedName>
</protein>
<dbReference type="AlphaFoldDB" id="A0A1V4KRP9"/>
<dbReference type="Proteomes" id="UP000190648">
    <property type="component" value="Unassembled WGS sequence"/>
</dbReference>
<reference evidence="2 3" key="1">
    <citation type="submission" date="2016-02" db="EMBL/GenBank/DDBJ databases">
        <title>Band-tailed pigeon sequencing and assembly.</title>
        <authorList>
            <person name="Soares A.E."/>
            <person name="Novak B.J."/>
            <person name="Rice E.S."/>
            <person name="O'Connell B."/>
            <person name="Chang D."/>
            <person name="Weber S."/>
            <person name="Shapiro B."/>
        </authorList>
    </citation>
    <scope>NUCLEOTIDE SEQUENCE [LARGE SCALE GENOMIC DNA]</scope>
    <source>
        <strain evidence="2">BTP2013</strain>
        <tissue evidence="2">Blood</tissue>
    </source>
</reference>
<sequence length="124" mass="14630">MWTCFCQPHVPKLFLPQFLPVAPRSIYIQFCWIFGLVLFCFGLAVVSRGQKASTRIKDLSRLKEQWRNNCQKPHLKICSLLILKKEAKSDLLQLPRTYFREDLLLCKHQAGRGNQRNQSERFHI</sequence>
<comment type="caution">
    <text evidence="2">The sequence shown here is derived from an EMBL/GenBank/DDBJ whole genome shotgun (WGS) entry which is preliminary data.</text>
</comment>